<evidence type="ECO:0000313" key="8">
    <source>
        <dbReference type="EMBL" id="TDQ39929.1"/>
    </source>
</evidence>
<dbReference type="SUPFAM" id="SSF56954">
    <property type="entry name" value="Outer membrane efflux proteins (OEP)"/>
    <property type="match status" value="1"/>
</dbReference>
<dbReference type="EMBL" id="SNYK01000001">
    <property type="protein sequence ID" value="TDQ39929.1"/>
    <property type="molecule type" value="Genomic_DNA"/>
</dbReference>
<keyword evidence="6" id="KW-0472">Membrane</keyword>
<organism evidence="8 9">
    <name type="scientific">Thiopseudomonas denitrificans</name>
    <dbReference type="NCBI Taxonomy" id="1501432"/>
    <lineage>
        <taxon>Bacteria</taxon>
        <taxon>Pseudomonadati</taxon>
        <taxon>Pseudomonadota</taxon>
        <taxon>Gammaproteobacteria</taxon>
        <taxon>Pseudomonadales</taxon>
        <taxon>Pseudomonadaceae</taxon>
        <taxon>Thiopseudomonas</taxon>
    </lineage>
</organism>
<comment type="subcellular location">
    <subcellularLocation>
        <location evidence="1">Cell outer membrane</location>
    </subcellularLocation>
</comment>
<reference evidence="8 9" key="1">
    <citation type="submission" date="2019-03" db="EMBL/GenBank/DDBJ databases">
        <title>Genomic Encyclopedia of Type Strains, Phase IV (KMG-IV): sequencing the most valuable type-strain genomes for metagenomic binning, comparative biology and taxonomic classification.</title>
        <authorList>
            <person name="Goeker M."/>
        </authorList>
    </citation>
    <scope>NUCLEOTIDE SEQUENCE [LARGE SCALE GENOMIC DNA]</scope>
    <source>
        <strain evidence="8 9">DSM 28679</strain>
    </source>
</reference>
<dbReference type="Gene3D" id="1.20.1600.10">
    <property type="entry name" value="Outer membrane efflux proteins (OEP)"/>
    <property type="match status" value="1"/>
</dbReference>
<evidence type="ECO:0000256" key="3">
    <source>
        <dbReference type="ARBA" id="ARBA00022448"/>
    </source>
</evidence>
<dbReference type="InterPro" id="IPR003423">
    <property type="entry name" value="OMP_efflux"/>
</dbReference>
<evidence type="ECO:0000256" key="5">
    <source>
        <dbReference type="ARBA" id="ARBA00022692"/>
    </source>
</evidence>
<dbReference type="GO" id="GO:0015562">
    <property type="term" value="F:efflux transmembrane transporter activity"/>
    <property type="evidence" value="ECO:0007669"/>
    <property type="project" value="InterPro"/>
</dbReference>
<evidence type="ECO:0000256" key="7">
    <source>
        <dbReference type="ARBA" id="ARBA00023237"/>
    </source>
</evidence>
<dbReference type="OrthoDB" id="9813458at2"/>
<comment type="caution">
    <text evidence="8">The sequence shown here is derived from an EMBL/GenBank/DDBJ whole genome shotgun (WGS) entry which is preliminary data.</text>
</comment>
<keyword evidence="4" id="KW-1134">Transmembrane beta strand</keyword>
<dbReference type="PANTHER" id="PTHR30026">
    <property type="entry name" value="OUTER MEMBRANE PROTEIN TOLC"/>
    <property type="match status" value="1"/>
</dbReference>
<gene>
    <name evidence="8" type="ORF">DFQ45_10161</name>
</gene>
<dbReference type="InterPro" id="IPR051906">
    <property type="entry name" value="TolC-like"/>
</dbReference>
<dbReference type="AlphaFoldDB" id="A0A4R6U5M5"/>
<evidence type="ECO:0000256" key="6">
    <source>
        <dbReference type="ARBA" id="ARBA00023136"/>
    </source>
</evidence>
<dbReference type="RefSeq" id="WP_101496643.1">
    <property type="nucleotide sequence ID" value="NZ_LNJZ01000007.1"/>
</dbReference>
<dbReference type="PANTHER" id="PTHR30026:SF20">
    <property type="entry name" value="OUTER MEMBRANE PROTEIN TOLC"/>
    <property type="match status" value="1"/>
</dbReference>
<dbReference type="GO" id="GO:1990281">
    <property type="term" value="C:efflux pump complex"/>
    <property type="evidence" value="ECO:0007669"/>
    <property type="project" value="TreeGrafter"/>
</dbReference>
<keyword evidence="3" id="KW-0813">Transport</keyword>
<evidence type="ECO:0000256" key="4">
    <source>
        <dbReference type="ARBA" id="ARBA00022452"/>
    </source>
</evidence>
<dbReference type="GO" id="GO:0015288">
    <property type="term" value="F:porin activity"/>
    <property type="evidence" value="ECO:0007669"/>
    <property type="project" value="TreeGrafter"/>
</dbReference>
<keyword evidence="5" id="KW-0812">Transmembrane</keyword>
<keyword evidence="7" id="KW-0998">Cell outer membrane</keyword>
<keyword evidence="9" id="KW-1185">Reference proteome</keyword>
<dbReference type="Proteomes" id="UP000294575">
    <property type="component" value="Unassembled WGS sequence"/>
</dbReference>
<name>A0A4R6U5M5_9GAMM</name>
<proteinExistence type="inferred from homology"/>
<evidence type="ECO:0000256" key="2">
    <source>
        <dbReference type="ARBA" id="ARBA00007613"/>
    </source>
</evidence>
<dbReference type="GO" id="GO:0009279">
    <property type="term" value="C:cell outer membrane"/>
    <property type="evidence" value="ECO:0007669"/>
    <property type="project" value="UniProtKB-SubCell"/>
</dbReference>
<evidence type="ECO:0000256" key="1">
    <source>
        <dbReference type="ARBA" id="ARBA00004442"/>
    </source>
</evidence>
<sequence length="425" mass="48080">MRSVLVLLSVVWANCCFGSELIQAWEYALSNSSEIQAASEKRNADYEAKAQSLAHLLPSLRGNTYYQEQPQNNADDSAMQGWGIELTQALLNVTKWHQYKKGTTRSMIADLELQDHRHQLLTKVTQVYFDTLQSKKDLELIKKTRESMAAQVVQTEALYKKGAGTIIDFYDAQSAYEAICAEEIAIHNKLKIGLGQLSSMTGFPYRTLQQGNIVMRAVDVSTFEYWKQKVLSGNFALQVKMELVKEADYDVKAVKSQHLPTIDLNLGYRDNIHKRNVAGSGGVRYSTRGNYIDVRMTVPLFNGGAMTSQTRQSVASREFLRHEYDNAIENTLLDMERLFLDVKSSQYQAKAFTQLCETNNTKLEATRIGLTAGVRTQIDLINAERDYLEAQRKLAEAQYQFASSYVTLQILSGEIELLKIQSIMN</sequence>
<comment type="similarity">
    <text evidence="2">Belongs to the outer membrane factor (OMF) (TC 1.B.17) family.</text>
</comment>
<accession>A0A4R6U5M5</accession>
<protein>
    <submittedName>
        <fullName evidence="8">Outer membrane protein TolC</fullName>
    </submittedName>
</protein>
<dbReference type="Pfam" id="PF02321">
    <property type="entry name" value="OEP"/>
    <property type="match status" value="2"/>
</dbReference>
<evidence type="ECO:0000313" key="9">
    <source>
        <dbReference type="Proteomes" id="UP000294575"/>
    </source>
</evidence>